<evidence type="ECO:0000313" key="2">
    <source>
        <dbReference type="Proteomes" id="UP001500301"/>
    </source>
</evidence>
<dbReference type="InterPro" id="IPR021530">
    <property type="entry name" value="AllH-like"/>
</dbReference>
<evidence type="ECO:0008006" key="3">
    <source>
        <dbReference type="Google" id="ProtNLM"/>
    </source>
</evidence>
<dbReference type="Proteomes" id="UP001500301">
    <property type="component" value="Unassembled WGS sequence"/>
</dbReference>
<evidence type="ECO:0000313" key="1">
    <source>
        <dbReference type="EMBL" id="GAA3545772.1"/>
    </source>
</evidence>
<accession>A0ABP6W5I9</accession>
<organism evidence="1 2">
    <name type="scientific">Nocardioides daeguensis</name>
    <dbReference type="NCBI Taxonomy" id="908359"/>
    <lineage>
        <taxon>Bacteria</taxon>
        <taxon>Bacillati</taxon>
        <taxon>Actinomycetota</taxon>
        <taxon>Actinomycetes</taxon>
        <taxon>Propionibacteriales</taxon>
        <taxon>Nocardioidaceae</taxon>
        <taxon>Nocardioides</taxon>
    </lineage>
</organism>
<sequence length="329" mass="33012">MHAEGVADRGDQVAEVGSGQHQLGERLGKLLDVHDAIVRDTAARGGYQLLPDFCSDVGNAHHSMHLIPAVSVPEVQRVDQVVGSAASPALRALLDGPRTAGRVVHAGRQAVYADLGSRVVGVLARGAVHVPCAAQTALTDLPEVALGAPVVAGAGLLRVGPLTVAVTRLVRFAVAPLGPGAARRLRAVPADLSPARDQLPAGALDRLACGDPAAVPALVGRGDGLTPVGDDVLAGWLVATRAAGGDTGAVAEALADQLPRTTGLSAALLRHAADGEAIAPFRRALATGDADAVAVLLAVGHTSGAGMLLGAHLALSASITHEALEGSTR</sequence>
<keyword evidence="2" id="KW-1185">Reference proteome</keyword>
<protein>
    <recommendedName>
        <fullName evidence="3">DUF2877 domain-containing protein</fullName>
    </recommendedName>
</protein>
<name>A0ABP6W5I9_9ACTN</name>
<comment type="caution">
    <text evidence="1">The sequence shown here is derived from an EMBL/GenBank/DDBJ whole genome shotgun (WGS) entry which is preliminary data.</text>
</comment>
<dbReference type="EMBL" id="BAABBB010000019">
    <property type="protein sequence ID" value="GAA3545772.1"/>
    <property type="molecule type" value="Genomic_DNA"/>
</dbReference>
<proteinExistence type="predicted"/>
<dbReference type="Pfam" id="PF11392">
    <property type="entry name" value="AllH"/>
    <property type="match status" value="1"/>
</dbReference>
<gene>
    <name evidence="1" type="ORF">GCM10022263_36110</name>
</gene>
<reference evidence="2" key="1">
    <citation type="journal article" date="2019" name="Int. J. Syst. Evol. Microbiol.">
        <title>The Global Catalogue of Microorganisms (GCM) 10K type strain sequencing project: providing services to taxonomists for standard genome sequencing and annotation.</title>
        <authorList>
            <consortium name="The Broad Institute Genomics Platform"/>
            <consortium name="The Broad Institute Genome Sequencing Center for Infectious Disease"/>
            <person name="Wu L."/>
            <person name="Ma J."/>
        </authorList>
    </citation>
    <scope>NUCLEOTIDE SEQUENCE [LARGE SCALE GENOMIC DNA]</scope>
    <source>
        <strain evidence="2">JCM 17460</strain>
    </source>
</reference>